<accession>A0A5B7I711</accession>
<comment type="caution">
    <text evidence="2">The sequence shown here is derived from an EMBL/GenBank/DDBJ whole genome shotgun (WGS) entry which is preliminary data.</text>
</comment>
<evidence type="ECO:0000256" key="1">
    <source>
        <dbReference type="SAM" id="MobiDB-lite"/>
    </source>
</evidence>
<reference evidence="2 3" key="1">
    <citation type="submission" date="2019-05" db="EMBL/GenBank/DDBJ databases">
        <title>Another draft genome of Portunus trituberculatus and its Hox gene families provides insights of decapod evolution.</title>
        <authorList>
            <person name="Jeong J.-H."/>
            <person name="Song I."/>
            <person name="Kim S."/>
            <person name="Choi T."/>
            <person name="Kim D."/>
            <person name="Ryu S."/>
            <person name="Kim W."/>
        </authorList>
    </citation>
    <scope>NUCLEOTIDE SEQUENCE [LARGE SCALE GENOMIC DNA]</scope>
    <source>
        <tissue evidence="2">Muscle</tissue>
    </source>
</reference>
<feature type="compositionally biased region" description="Low complexity" evidence="1">
    <location>
        <begin position="10"/>
        <end position="30"/>
    </location>
</feature>
<feature type="compositionally biased region" description="Basic and acidic residues" evidence="1">
    <location>
        <begin position="77"/>
        <end position="96"/>
    </location>
</feature>
<organism evidence="2 3">
    <name type="scientific">Portunus trituberculatus</name>
    <name type="common">Swimming crab</name>
    <name type="synonym">Neptunus trituberculatus</name>
    <dbReference type="NCBI Taxonomy" id="210409"/>
    <lineage>
        <taxon>Eukaryota</taxon>
        <taxon>Metazoa</taxon>
        <taxon>Ecdysozoa</taxon>
        <taxon>Arthropoda</taxon>
        <taxon>Crustacea</taxon>
        <taxon>Multicrustacea</taxon>
        <taxon>Malacostraca</taxon>
        <taxon>Eumalacostraca</taxon>
        <taxon>Eucarida</taxon>
        <taxon>Decapoda</taxon>
        <taxon>Pleocyemata</taxon>
        <taxon>Brachyura</taxon>
        <taxon>Eubrachyura</taxon>
        <taxon>Portunoidea</taxon>
        <taxon>Portunidae</taxon>
        <taxon>Portuninae</taxon>
        <taxon>Portunus</taxon>
    </lineage>
</organism>
<dbReference type="Proteomes" id="UP000324222">
    <property type="component" value="Unassembled WGS sequence"/>
</dbReference>
<evidence type="ECO:0000313" key="3">
    <source>
        <dbReference type="Proteomes" id="UP000324222"/>
    </source>
</evidence>
<dbReference type="EMBL" id="VSRR010047101">
    <property type="protein sequence ID" value="MPC77925.1"/>
    <property type="molecule type" value="Genomic_DNA"/>
</dbReference>
<dbReference type="AlphaFoldDB" id="A0A5B7I711"/>
<gene>
    <name evidence="2" type="ORF">E2C01_072393</name>
</gene>
<keyword evidence="3" id="KW-1185">Reference proteome</keyword>
<protein>
    <submittedName>
        <fullName evidence="2">Uncharacterized protein</fullName>
    </submittedName>
</protein>
<evidence type="ECO:0000313" key="2">
    <source>
        <dbReference type="EMBL" id="MPC77925.1"/>
    </source>
</evidence>
<sequence length="96" mass="10197">MTLPPSQPSRGTDTPGPTATPTTRCPCPGASIPRYPHDTQSAAVTRIAGKVAWYKGRPLTGLDGSVGRCCLSGRADQSTDRRELGKGHKRDDVTHL</sequence>
<proteinExistence type="predicted"/>
<name>A0A5B7I711_PORTR</name>
<feature type="region of interest" description="Disordered" evidence="1">
    <location>
        <begin position="72"/>
        <end position="96"/>
    </location>
</feature>
<feature type="region of interest" description="Disordered" evidence="1">
    <location>
        <begin position="1"/>
        <end position="33"/>
    </location>
</feature>